<evidence type="ECO:0000256" key="2">
    <source>
        <dbReference type="SAM" id="Phobius"/>
    </source>
</evidence>
<proteinExistence type="predicted"/>
<feature type="transmembrane region" description="Helical" evidence="2">
    <location>
        <begin position="41"/>
        <end position="58"/>
    </location>
</feature>
<dbReference type="OrthoDB" id="227904at2"/>
<keyword evidence="2" id="KW-0472">Membrane</keyword>
<evidence type="ECO:0000313" key="4">
    <source>
        <dbReference type="Proteomes" id="UP000316304"/>
    </source>
</evidence>
<accession>A0A5C6CNL1</accession>
<evidence type="ECO:0000256" key="1">
    <source>
        <dbReference type="SAM" id="MobiDB-lite"/>
    </source>
</evidence>
<dbReference type="EMBL" id="SJPT01000002">
    <property type="protein sequence ID" value="TWU25054.1"/>
    <property type="molecule type" value="Genomic_DNA"/>
</dbReference>
<keyword evidence="2" id="KW-0812">Transmembrane</keyword>
<comment type="caution">
    <text evidence="3">The sequence shown here is derived from an EMBL/GenBank/DDBJ whole genome shotgun (WGS) entry which is preliminary data.</text>
</comment>
<organism evidence="3 4">
    <name type="scientific">Novipirellula galeiformis</name>
    <dbReference type="NCBI Taxonomy" id="2528004"/>
    <lineage>
        <taxon>Bacteria</taxon>
        <taxon>Pseudomonadati</taxon>
        <taxon>Planctomycetota</taxon>
        <taxon>Planctomycetia</taxon>
        <taxon>Pirellulales</taxon>
        <taxon>Pirellulaceae</taxon>
        <taxon>Novipirellula</taxon>
    </lineage>
</organism>
<protein>
    <submittedName>
        <fullName evidence="3">Dicarboxylate transport</fullName>
    </submittedName>
</protein>
<name>A0A5C6CNL1_9BACT</name>
<feature type="region of interest" description="Disordered" evidence="1">
    <location>
        <begin position="1"/>
        <end position="23"/>
    </location>
</feature>
<keyword evidence="4" id="KW-1185">Reference proteome</keyword>
<reference evidence="3 4" key="1">
    <citation type="submission" date="2019-02" db="EMBL/GenBank/DDBJ databases">
        <title>Deep-cultivation of Planctomycetes and their phenomic and genomic characterization uncovers novel biology.</title>
        <authorList>
            <person name="Wiegand S."/>
            <person name="Jogler M."/>
            <person name="Boedeker C."/>
            <person name="Pinto D."/>
            <person name="Vollmers J."/>
            <person name="Rivas-Marin E."/>
            <person name="Kohn T."/>
            <person name="Peeters S.H."/>
            <person name="Heuer A."/>
            <person name="Rast P."/>
            <person name="Oberbeckmann S."/>
            <person name="Bunk B."/>
            <person name="Jeske O."/>
            <person name="Meyerdierks A."/>
            <person name="Storesund J.E."/>
            <person name="Kallscheuer N."/>
            <person name="Luecker S."/>
            <person name="Lage O.M."/>
            <person name="Pohl T."/>
            <person name="Merkel B.J."/>
            <person name="Hornburger P."/>
            <person name="Mueller R.-W."/>
            <person name="Bruemmer F."/>
            <person name="Labrenz M."/>
            <person name="Spormann A.M."/>
            <person name="Op Den Camp H."/>
            <person name="Overmann J."/>
            <person name="Amann R."/>
            <person name="Jetten M.S.M."/>
            <person name="Mascher T."/>
            <person name="Medema M.H."/>
            <person name="Devos D.P."/>
            <person name="Kaster A.-K."/>
            <person name="Ovreas L."/>
            <person name="Rohde M."/>
            <person name="Galperin M.Y."/>
            <person name="Jogler C."/>
        </authorList>
    </citation>
    <scope>NUCLEOTIDE SEQUENCE [LARGE SCALE GENOMIC DNA]</scope>
    <source>
        <strain evidence="3 4">Pla52o</strain>
    </source>
</reference>
<evidence type="ECO:0000313" key="3">
    <source>
        <dbReference type="EMBL" id="TWU25054.1"/>
    </source>
</evidence>
<sequence length="1310" mass="139043">MTQDGGGNRKSRTSGDSRTGGGDESLEGSWILLRTWTRTKWRRGVCIAFGLLLSLVLLRNPILRFAAVHIGSYTLDASIEIESLELGLTTIQVTGIVLREPAQTGPSQASEPQATVGRVAVKLSPWDGIRKGIWASNVVVDDPCLHLRFDRGGNLISQFPASQGESSESAGTIPIGRLCVNQAKLVVHQDGRDPFSVRDVGVQAEFGDSIQIRTLIPELLGGTVDLRVLVDATTFAGTSSLSVDDVQINTAALQHLPLVPAEINREPVSARGSFAISCQHPGWLDVRAHSVAMKATLSQFDSLNLGTIAERFVLQGDFRNGDLRVAASGNPLGGQAGLEVKANVVDNSVNANIRTQLSECDWKRVAVAFPEIPEFMIACQSNTDLQLHWQDNLIDFQTNSSASASELEWDGISIADVSASLTLTGSFDRSQADPLMGNLTGSISSNGVELSSIGERVNVDTRGNVAGRASFNVSLDNLASMDAYALDAVINSSGVAAKGVSVDDVIVTIGLANGVAKLDMSDVILRDPRQRPLVHATASATVPMADGGIIDSRLQVSLTPTDSIPELLGGPATDFRGELQTQLNASCVLADATRPEAWSATARLDGRELVLSGEPVDEFVAQGTLADGRITIPAFAIRWRENICEWMAHGELRDGLSLVGAIESKAVAIEDMAEVVSRFSGTSLPASGTAGIGGHFSLTTSPFHFSANGEAEIDHARYAGTKIGKARLRWNADPSSFVLTSSSNDLLGGQYQATATARELDWTKTVIEGQFKNIQASRLVAFAGISVPSAGTLEGGLKISSIATGDSLTGKAWLSSNKLSLNRLPIEISNATISVAAGELSASSKGVLAEGRYNASANAQLFSLADFFQRDARPIEQIPLTFEAKLTDLSAQRVMGTLDLPRESRLLQAKVSGDCVRTAAMFDGRRLCSLSGAVENVRWDRRLVSDRITTAIAVHPSRIELEKVDGHFADGRLSGNANVDFSATPSGRFEFAASRVNLRRASAPFSTTDVSGTGTLRVSGRIAPVISGHAEVAVDHAVLAGLKVREARFPIGWSYSPSSQVARWQCRAGVVGVGGGRVHISSQGNYDRSLSMATSIRIERVDSSKLLQGSSAGAGVIDGNVTLQAKRARHPKQFVGRFDLEMSNIKALELPVLDELSSMVSLSPSRPGNGQDGGYVFGRIAGGLVHVDELAISQSTIQVMMAGSATMEGRLDFDVTASTESNGPADQLLEMANSPIMMATAAPIAMVAKANELLKDRVVHVHVGGTSARPTLRLQPGKQLSQDAVRFFLSSSLGSSVAQAVGPQQRPTRR</sequence>
<dbReference type="Proteomes" id="UP000316304">
    <property type="component" value="Unassembled WGS sequence"/>
</dbReference>
<keyword evidence="2" id="KW-1133">Transmembrane helix</keyword>
<gene>
    <name evidence="3" type="ORF">Pla52o_13510</name>
</gene>